<dbReference type="SUPFAM" id="SSF159713">
    <property type="entry name" value="Dhaf3308-like"/>
    <property type="match status" value="1"/>
</dbReference>
<evidence type="ECO:0000313" key="3">
    <source>
        <dbReference type="Proteomes" id="UP000265962"/>
    </source>
</evidence>
<organism evidence="2 3">
    <name type="scientific">Propionibacterium ruminifibrarum</name>
    <dbReference type="NCBI Taxonomy" id="1962131"/>
    <lineage>
        <taxon>Bacteria</taxon>
        <taxon>Bacillati</taxon>
        <taxon>Actinomycetota</taxon>
        <taxon>Actinomycetes</taxon>
        <taxon>Propionibacteriales</taxon>
        <taxon>Propionibacteriaceae</taxon>
        <taxon>Propionibacterium</taxon>
    </lineage>
</organism>
<dbReference type="Pfam" id="PF13938">
    <property type="entry name" value="DUF4213"/>
    <property type="match status" value="1"/>
</dbReference>
<gene>
    <name evidence="2" type="ORF">PROPJV5_1205</name>
</gene>
<proteinExistence type="predicted"/>
<evidence type="ECO:0000259" key="1">
    <source>
        <dbReference type="Pfam" id="PF13938"/>
    </source>
</evidence>
<keyword evidence="3" id="KW-1185">Reference proteome</keyword>
<feature type="domain" description="DUF4213" evidence="1">
    <location>
        <begin position="8"/>
        <end position="87"/>
    </location>
</feature>
<evidence type="ECO:0000313" key="2">
    <source>
        <dbReference type="EMBL" id="SPF68262.1"/>
    </source>
</evidence>
<dbReference type="Gene3D" id="3.30.390.100">
    <property type="match status" value="1"/>
</dbReference>
<dbReference type="Proteomes" id="UP000265962">
    <property type="component" value="Unassembled WGS sequence"/>
</dbReference>
<sequence>MTDPWHLYERLVDGVPAGITVTRALVNRWTVVGTDDGTMGVAMTCRGGPRLPEPVIVGAELREVAALVTSWDLRLASLGVAALNAWYAQPARLEGLAGLVWDEQADWAARLAPHLGAKPSAVVGHFPVARRFASPCPRLRPAVFVK</sequence>
<dbReference type="AlphaFoldDB" id="A0A375I4A6"/>
<accession>A0A375I4A6</accession>
<name>A0A375I4A6_9ACTN</name>
<reference evidence="3" key="1">
    <citation type="submission" date="2018-02" db="EMBL/GenBank/DDBJ databases">
        <authorList>
            <person name="Hornung B."/>
        </authorList>
    </citation>
    <scope>NUCLEOTIDE SEQUENCE [LARGE SCALE GENOMIC DNA]</scope>
</reference>
<dbReference type="InterPro" id="IPR025251">
    <property type="entry name" value="DUF4213"/>
</dbReference>
<dbReference type="EMBL" id="OMOH01000004">
    <property type="protein sequence ID" value="SPF68262.1"/>
    <property type="molecule type" value="Genomic_DNA"/>
</dbReference>
<protein>
    <recommendedName>
        <fullName evidence="1">DUF4213 domain-containing protein</fullName>
    </recommendedName>
</protein>
<dbReference type="RefSeq" id="WP_182858595.1">
    <property type="nucleotide sequence ID" value="NZ_OMOH01000004.1"/>
</dbReference>